<dbReference type="WBParaSite" id="JU765_v2.g17616.t1">
    <property type="protein sequence ID" value="JU765_v2.g17616.t1"/>
    <property type="gene ID" value="JU765_v2.g17616"/>
</dbReference>
<evidence type="ECO:0000313" key="1">
    <source>
        <dbReference type="Proteomes" id="UP000887576"/>
    </source>
</evidence>
<sequence>MIRRWWDRTAAQIDARNQEKWRKEYSALGGASEGLTLDKMDQVAVQKAIVPDAAFRTLVKQFDVDGNGKIDEREFMDFQSRWFAVPGNVTFSWLRPGQN</sequence>
<organism evidence="1 2">
    <name type="scientific">Panagrolaimus sp. JU765</name>
    <dbReference type="NCBI Taxonomy" id="591449"/>
    <lineage>
        <taxon>Eukaryota</taxon>
        <taxon>Metazoa</taxon>
        <taxon>Ecdysozoa</taxon>
        <taxon>Nematoda</taxon>
        <taxon>Chromadorea</taxon>
        <taxon>Rhabditida</taxon>
        <taxon>Tylenchina</taxon>
        <taxon>Panagrolaimomorpha</taxon>
        <taxon>Panagrolaimoidea</taxon>
        <taxon>Panagrolaimidae</taxon>
        <taxon>Panagrolaimus</taxon>
    </lineage>
</organism>
<protein>
    <submittedName>
        <fullName evidence="2">EF-hand domain-containing protein</fullName>
    </submittedName>
</protein>
<dbReference type="Proteomes" id="UP000887576">
    <property type="component" value="Unplaced"/>
</dbReference>
<name>A0AC34QMB1_9BILA</name>
<accession>A0AC34QMB1</accession>
<proteinExistence type="predicted"/>
<reference evidence="2" key="1">
    <citation type="submission" date="2022-11" db="UniProtKB">
        <authorList>
            <consortium name="WormBaseParasite"/>
        </authorList>
    </citation>
    <scope>IDENTIFICATION</scope>
</reference>
<evidence type="ECO:0000313" key="2">
    <source>
        <dbReference type="WBParaSite" id="JU765_v2.g17616.t1"/>
    </source>
</evidence>